<feature type="region of interest" description="Disordered" evidence="1">
    <location>
        <begin position="27"/>
        <end position="50"/>
    </location>
</feature>
<evidence type="ECO:0000256" key="1">
    <source>
        <dbReference type="SAM" id="MobiDB-lite"/>
    </source>
</evidence>
<dbReference type="EMBL" id="WSZM01000264">
    <property type="protein sequence ID" value="KAF4036512.1"/>
    <property type="molecule type" value="Genomic_DNA"/>
</dbReference>
<accession>A0A833SLS7</accession>
<comment type="caution">
    <text evidence="2">The sequence shown here is derived from an EMBL/GenBank/DDBJ whole genome shotgun (WGS) entry which is preliminary data.</text>
</comment>
<reference evidence="2" key="1">
    <citation type="submission" date="2020-04" db="EMBL/GenBank/DDBJ databases">
        <title>Hybrid Assembly of Korean Phytophthora infestans isolates.</title>
        <authorList>
            <person name="Prokchorchik M."/>
            <person name="Lee Y."/>
            <person name="Seo J."/>
            <person name="Cho J.-H."/>
            <person name="Park Y.-E."/>
            <person name="Jang D.-C."/>
            <person name="Im J.-S."/>
            <person name="Choi J.-G."/>
            <person name="Park H.-J."/>
            <person name="Lee G.-B."/>
            <person name="Lee Y.-G."/>
            <person name="Hong S.-Y."/>
            <person name="Cho K."/>
            <person name="Sohn K.H."/>
        </authorList>
    </citation>
    <scope>NUCLEOTIDE SEQUENCE</scope>
    <source>
        <strain evidence="2">KR_1_A1</strain>
    </source>
</reference>
<organism evidence="2 3">
    <name type="scientific">Phytophthora infestans</name>
    <name type="common">Potato late blight agent</name>
    <name type="synonym">Botrytis infestans</name>
    <dbReference type="NCBI Taxonomy" id="4787"/>
    <lineage>
        <taxon>Eukaryota</taxon>
        <taxon>Sar</taxon>
        <taxon>Stramenopiles</taxon>
        <taxon>Oomycota</taxon>
        <taxon>Peronosporomycetes</taxon>
        <taxon>Peronosporales</taxon>
        <taxon>Peronosporaceae</taxon>
        <taxon>Phytophthora</taxon>
    </lineage>
</organism>
<keyword evidence="3" id="KW-1185">Reference proteome</keyword>
<sequence>MDASATPPDSVISYWCSRFEQLQDESHSTAMAGASSASLTLSDAPDNRAEDVTMQEVGGASVHMYEGGDLPVDSIDDTVDRRSRPILNYNDPNFPQEKTLPGLRGLKVTLVDLFSLASM</sequence>
<dbReference type="AlphaFoldDB" id="A0A833SLS7"/>
<evidence type="ECO:0000313" key="3">
    <source>
        <dbReference type="Proteomes" id="UP000602510"/>
    </source>
</evidence>
<protein>
    <submittedName>
        <fullName evidence="2">Uncharacterized protein</fullName>
    </submittedName>
</protein>
<dbReference type="Proteomes" id="UP000602510">
    <property type="component" value="Unassembled WGS sequence"/>
</dbReference>
<gene>
    <name evidence="2" type="ORF">GN244_ATG11218</name>
</gene>
<evidence type="ECO:0000313" key="2">
    <source>
        <dbReference type="EMBL" id="KAF4036512.1"/>
    </source>
</evidence>
<proteinExistence type="predicted"/>
<name>A0A833SLS7_PHYIN</name>